<name>A0ABT3YKH2_9HYPH</name>
<dbReference type="InterPro" id="IPR002654">
    <property type="entry name" value="Glyco_trans_25"/>
</dbReference>
<gene>
    <name evidence="3" type="ORF">OEG82_20620</name>
</gene>
<keyword evidence="4" id="KW-1185">Reference proteome</keyword>
<dbReference type="RefSeq" id="WP_267614223.1">
    <property type="nucleotide sequence ID" value="NZ_JAOVZQ010000001.1"/>
</dbReference>
<organism evidence="3 4">
    <name type="scientific">Hoeflea ulvae</name>
    <dbReference type="NCBI Taxonomy" id="2983764"/>
    <lineage>
        <taxon>Bacteria</taxon>
        <taxon>Pseudomonadati</taxon>
        <taxon>Pseudomonadota</taxon>
        <taxon>Alphaproteobacteria</taxon>
        <taxon>Hyphomicrobiales</taxon>
        <taxon>Rhizobiaceae</taxon>
        <taxon>Hoeflea</taxon>
    </lineage>
</organism>
<reference evidence="3" key="1">
    <citation type="submission" date="2022-10" db="EMBL/GenBank/DDBJ databases">
        <title>Hoeflea sp. J2-29, isolated from marine algae.</title>
        <authorList>
            <person name="Kristyanto S."/>
            <person name="Kim J.M."/>
            <person name="Jeon C.O."/>
        </authorList>
    </citation>
    <scope>NUCLEOTIDE SEQUENCE</scope>
    <source>
        <strain evidence="3">J2-29</strain>
    </source>
</reference>
<comment type="caution">
    <text evidence="3">The sequence shown here is derived from an EMBL/GenBank/DDBJ whole genome shotgun (WGS) entry which is preliminary data.</text>
</comment>
<proteinExistence type="predicted"/>
<feature type="domain" description="Glycosyl transferase family 25" evidence="2">
    <location>
        <begin position="910"/>
        <end position="1074"/>
    </location>
</feature>
<protein>
    <submittedName>
        <fullName evidence="3">Glycosyltransferase family 25 protein</fullName>
    </submittedName>
</protein>
<evidence type="ECO:0000313" key="3">
    <source>
        <dbReference type="EMBL" id="MCY0096395.1"/>
    </source>
</evidence>
<evidence type="ECO:0000313" key="4">
    <source>
        <dbReference type="Proteomes" id="UP001081283"/>
    </source>
</evidence>
<evidence type="ECO:0000259" key="2">
    <source>
        <dbReference type="Pfam" id="PF01755"/>
    </source>
</evidence>
<dbReference type="EMBL" id="JAOVZQ010000001">
    <property type="protein sequence ID" value="MCY0096395.1"/>
    <property type="molecule type" value="Genomic_DNA"/>
</dbReference>
<dbReference type="Proteomes" id="UP001081283">
    <property type="component" value="Unassembled WGS sequence"/>
</dbReference>
<accession>A0ABT3YKH2</accession>
<sequence length="1171" mass="128099">MTEAGRTARSRWSPVQSALDYIDHAALRDALNRGLRTANIQREQQSARLSDFAKDLPARLSQAQEETAGKLRDHVYGEIATATAQIAGLASKTGALEENLGRHIQSGTQATDRISSELSALQSRIAGIDAAVESVKDRSARTEGRLEALLDATRGLGEKLDSTTRAIIEKNELLSQAILQLSQVAERSDSRLDRIEQAIGQMDQIQAARHEHGVAATSANSAMIARLQGSIEDMAQLAVLWAETGTLHEAAQSQAQARMQRDIEQIKRHSLGDAGMPVGTDSAPLRLETRQTADSSPTDKSSVWRVVRKGAGTQQTAIASTDRRSGTTARRAVEPELIADETFSATWDGLGWPTGKAALDPGGIVRATGDTGAGFVTRKYPFAEGGLLEIEIEMAGERAGSPGPVLSIVSDADEGIGPETALEPGITTVRAFAPGRTREIKLRIHARQTRTGDSFAIRRLVVRRIGLDAHQREVRARIGEPVLASMASIPSRRTMLADAVDSLLAQCDRVRVFLNNYPDVPDFLLHPRVDVRRSQDWDDRGDAGKMFWLEHDKQPGYRLIVDDDLVFPPDFSDVMCGKVAARNKRAIYATHGVLLRQPVSNYYDNRSRAATFHFEHALPADRRVHIGATNALCLHSSAVSMHWDDFKYCNSADVWLALHAQHNDLQVLTPARRANWVRENRHAAPEETIYRHSLNRTRTRFDSSLVQDAVLKHHWPLTIKAGEDRKYALLLKLDTVDGLAAHLERCLALAASETAEWVVLLAYDRGDAALEEAVAALPVDRETHLIDTAKGEALAQAAGLMTKTGITALLGIEAAALATAPEGEAPGTGKPVSWGGLQMVRLRTGRRTAGAILAESRDDAATLLALTGDLRLKPASGRSAFATPAPEPRAAPAVMTGASGATINSVFEQVRVLNLDRRTDRWDSVSRSLALAGITAERFSAVDGSLPEVAAEYEAYLREPPVTVSDAVPPINSQRDFYMDYASQMARVAYLERDGRKAVASRGAWGYLRSYEAILEQALANNNDSLLVIEDDVMLHRNAQALFAEAMTQLPDDWLILQLGTLQYNWTPPWAEPVSPLLYRTNGSAIGSHAVGMRFDVIPYLLDQTKRHDMPYDVGALSAATRAFPDRCYVITPHLAIQSLVDSDIGTSDFQQGNKREDIAATYRWKLDDYQ</sequence>
<feature type="compositionally biased region" description="Polar residues" evidence="1">
    <location>
        <begin position="290"/>
        <end position="301"/>
    </location>
</feature>
<evidence type="ECO:0000256" key="1">
    <source>
        <dbReference type="SAM" id="MobiDB-lite"/>
    </source>
</evidence>
<dbReference type="Pfam" id="PF01755">
    <property type="entry name" value="Glyco_transf_25"/>
    <property type="match status" value="1"/>
</dbReference>
<feature type="region of interest" description="Disordered" evidence="1">
    <location>
        <begin position="287"/>
        <end position="330"/>
    </location>
</feature>